<dbReference type="Pfam" id="PF05598">
    <property type="entry name" value="DUF772"/>
    <property type="match status" value="1"/>
</dbReference>
<feature type="domain" description="Transposase InsH N-terminal" evidence="1">
    <location>
        <begin position="18"/>
        <end position="113"/>
    </location>
</feature>
<name>A0A0D6QRF7_ARACU</name>
<evidence type="ECO:0000313" key="2">
    <source>
        <dbReference type="EMBL" id="JAG93687.1"/>
    </source>
</evidence>
<protein>
    <recommendedName>
        <fullName evidence="1">Transposase InsH N-terminal domain-containing protein</fullName>
    </recommendedName>
</protein>
<dbReference type="AlphaFoldDB" id="A0A0D6QRF7"/>
<evidence type="ECO:0000259" key="1">
    <source>
        <dbReference type="Pfam" id="PF05598"/>
    </source>
</evidence>
<accession>A0A0D6QRF7</accession>
<reference evidence="2" key="1">
    <citation type="submission" date="2015-03" db="EMBL/GenBank/DDBJ databases">
        <title>A transcriptome of Araucaria cunninghamii, an australian fine timber species.</title>
        <authorList>
            <person name="Jing Yi C.J.Y."/>
            <person name="Yin San L.Y.S."/>
            <person name="Abdul Karim S.S."/>
            <person name="Wan Azmi N.N."/>
            <person name="Hercus R.R."/>
            <person name="Croft L.L."/>
        </authorList>
    </citation>
    <scope>NUCLEOTIDE SEQUENCE</scope>
    <source>
        <strain evidence="2">MI0301</strain>
        <tissue evidence="2">Leaf</tissue>
    </source>
</reference>
<dbReference type="PANTHER" id="PTHR33803:SF3">
    <property type="entry name" value="BLL1974 PROTEIN"/>
    <property type="match status" value="1"/>
</dbReference>
<proteinExistence type="predicted"/>
<organism evidence="2">
    <name type="scientific">Araucaria cunninghamii</name>
    <name type="common">Hoop pine</name>
    <name type="synonym">Moreton Bay pine</name>
    <dbReference type="NCBI Taxonomy" id="56994"/>
    <lineage>
        <taxon>Eukaryota</taxon>
        <taxon>Viridiplantae</taxon>
        <taxon>Streptophyta</taxon>
        <taxon>Embryophyta</taxon>
        <taxon>Tracheophyta</taxon>
        <taxon>Spermatophyta</taxon>
        <taxon>Pinopsida</taxon>
        <taxon>Pinidae</taxon>
        <taxon>Conifers II</taxon>
        <taxon>Araucariales</taxon>
        <taxon>Araucariaceae</taxon>
        <taxon>Araucaria</taxon>
    </lineage>
</organism>
<dbReference type="InterPro" id="IPR047710">
    <property type="entry name" value="Transpos_IS5-like"/>
</dbReference>
<sequence>MLGKNPKKQPELFRPMLVDFIDDKHELVLLSEKIDWDYFEKEFSPLYSKTGNPSHPIRFMVGCLLLKHLYNLGDETLASAWIMNPYMQHFCGRVFFEHQFPCDPSNFVHFRKRIGEKGIEKIFSYSVRMHDAKTSTSNFVLSDTTVQENNTTFPTDAKLCKKVIDYCNKIAENEGIKQRQRYTKVSKQLVRNTYNGKHPKRAKLARKSQRQLKTIAMRLIRELERNFTAEQQEFYRESMELYTKAVTQKRNDTDKVYSLHKPFTRCIAKGKAHKQYEFGNKVGLVTTSNKGKKIILGIKAFLQTPYDGHTIEPLLEQMETGGQQLPKELVYDRGGKGKSEIKGVKISIPGVPRKTDTAYQKHTKRKKFRTRAAIEPIIGHLKTDFRLAQNYFLGETGPQINALLSATAWNMKKMMEILKEKIFFYFLNLIRLLFNRNILNEKLKMAAC</sequence>
<dbReference type="PANTHER" id="PTHR33803">
    <property type="entry name" value="IS1478 TRANSPOSASE"/>
    <property type="match status" value="1"/>
</dbReference>
<dbReference type="NCBIfam" id="NF033578">
    <property type="entry name" value="transpos_IS5_1"/>
    <property type="match status" value="1"/>
</dbReference>
<dbReference type="EMBL" id="GCKF01045940">
    <property type="protein sequence ID" value="JAG93688.1"/>
    <property type="molecule type" value="Transcribed_RNA"/>
</dbReference>
<dbReference type="InterPro" id="IPR008490">
    <property type="entry name" value="Transposase_InsH_N"/>
</dbReference>
<dbReference type="EMBL" id="GCKF01045942">
    <property type="protein sequence ID" value="JAG93687.1"/>
    <property type="molecule type" value="Transcribed_RNA"/>
</dbReference>